<accession>A0A2P2QVM6</accession>
<protein>
    <submittedName>
        <fullName evidence="1">Uncharacterized protein MANES_08G069800</fullName>
    </submittedName>
</protein>
<proteinExistence type="predicted"/>
<sequence length="70" mass="7698">MFINGIHFFSGNILLNIQIGTGRNAPIRNSHTKFRYIPLDPNSLSGPISPQITEASKVTRYFGHVQGLSG</sequence>
<dbReference type="AlphaFoldDB" id="A0A2P2QVM6"/>
<dbReference type="EMBL" id="GGEC01090569">
    <property type="protein sequence ID" value="MBX71053.1"/>
    <property type="molecule type" value="Transcribed_RNA"/>
</dbReference>
<organism evidence="1">
    <name type="scientific">Rhizophora mucronata</name>
    <name type="common">Asiatic mangrove</name>
    <dbReference type="NCBI Taxonomy" id="61149"/>
    <lineage>
        <taxon>Eukaryota</taxon>
        <taxon>Viridiplantae</taxon>
        <taxon>Streptophyta</taxon>
        <taxon>Embryophyta</taxon>
        <taxon>Tracheophyta</taxon>
        <taxon>Spermatophyta</taxon>
        <taxon>Magnoliopsida</taxon>
        <taxon>eudicotyledons</taxon>
        <taxon>Gunneridae</taxon>
        <taxon>Pentapetalae</taxon>
        <taxon>rosids</taxon>
        <taxon>fabids</taxon>
        <taxon>Malpighiales</taxon>
        <taxon>Rhizophoraceae</taxon>
        <taxon>Rhizophora</taxon>
    </lineage>
</organism>
<name>A0A2P2QVM6_RHIMU</name>
<reference evidence="1" key="1">
    <citation type="submission" date="2018-02" db="EMBL/GenBank/DDBJ databases">
        <title>Rhizophora mucronata_Transcriptome.</title>
        <authorList>
            <person name="Meera S.P."/>
            <person name="Sreeshan A."/>
            <person name="Augustine A."/>
        </authorList>
    </citation>
    <scope>NUCLEOTIDE SEQUENCE</scope>
    <source>
        <tissue evidence="1">Leaf</tissue>
    </source>
</reference>
<evidence type="ECO:0000313" key="1">
    <source>
        <dbReference type="EMBL" id="MBX71053.1"/>
    </source>
</evidence>